<reference evidence="3" key="1">
    <citation type="submission" date="2023-10" db="EMBL/GenBank/DDBJ databases">
        <authorList>
            <person name="Chen Y."/>
            <person name="Shah S."/>
            <person name="Dougan E. K."/>
            <person name="Thang M."/>
            <person name="Chan C."/>
        </authorList>
    </citation>
    <scope>NUCLEOTIDE SEQUENCE [LARGE SCALE GENOMIC DNA]</scope>
</reference>
<proteinExistence type="predicted"/>
<dbReference type="Proteomes" id="UP001189429">
    <property type="component" value="Unassembled WGS sequence"/>
</dbReference>
<keyword evidence="4" id="KW-1185">Reference proteome</keyword>
<protein>
    <submittedName>
        <fullName evidence="3">Uncharacterized protein</fullName>
    </submittedName>
</protein>
<name>A0ABN9VIF0_9DINO</name>
<gene>
    <name evidence="2" type="ORF">PCOR1329_LOCUS51627</name>
    <name evidence="3" type="ORF">PCOR1329_LOCUS58316</name>
</gene>
<sequence>MNGSRGQYQSPPGGMSRQQQQQQPQTPGGGGGTMFYNVGMQLSGEMVNQLTVEHANETHGLYEQIVALRTELSRTMELMQGFVNREKALHEMVDQLQSAFAGATQGVMDAHGQFHAMSKDGSMKPPDPVADAQAELQRIKQILSTPAIPAPDVPPHLQQLVR</sequence>
<organism evidence="3 4">
    <name type="scientific">Prorocentrum cordatum</name>
    <dbReference type="NCBI Taxonomy" id="2364126"/>
    <lineage>
        <taxon>Eukaryota</taxon>
        <taxon>Sar</taxon>
        <taxon>Alveolata</taxon>
        <taxon>Dinophyceae</taxon>
        <taxon>Prorocentrales</taxon>
        <taxon>Prorocentraceae</taxon>
        <taxon>Prorocentrum</taxon>
    </lineage>
</organism>
<evidence type="ECO:0000256" key="1">
    <source>
        <dbReference type="SAM" id="MobiDB-lite"/>
    </source>
</evidence>
<feature type="compositionally biased region" description="Low complexity" evidence="1">
    <location>
        <begin position="9"/>
        <end position="26"/>
    </location>
</feature>
<dbReference type="EMBL" id="CAUYUJ010016268">
    <property type="protein sequence ID" value="CAK0863506.1"/>
    <property type="molecule type" value="Genomic_DNA"/>
</dbReference>
<accession>A0ABN9VIF0</accession>
<evidence type="ECO:0000313" key="3">
    <source>
        <dbReference type="EMBL" id="CAK0873006.1"/>
    </source>
</evidence>
<comment type="caution">
    <text evidence="3">The sequence shown here is derived from an EMBL/GenBank/DDBJ whole genome shotgun (WGS) entry which is preliminary data.</text>
</comment>
<evidence type="ECO:0000313" key="4">
    <source>
        <dbReference type="Proteomes" id="UP001189429"/>
    </source>
</evidence>
<evidence type="ECO:0000313" key="2">
    <source>
        <dbReference type="EMBL" id="CAK0863506.1"/>
    </source>
</evidence>
<dbReference type="EMBL" id="CAUYUJ010017227">
    <property type="protein sequence ID" value="CAK0873006.1"/>
    <property type="molecule type" value="Genomic_DNA"/>
</dbReference>
<feature type="region of interest" description="Disordered" evidence="1">
    <location>
        <begin position="1"/>
        <end position="37"/>
    </location>
</feature>